<dbReference type="AlphaFoldDB" id="A0A0D1WUV6"/>
<comment type="subcellular location">
    <subcellularLocation>
        <location evidence="1">Nucleus</location>
    </subcellularLocation>
</comment>
<organism evidence="5 6">
    <name type="scientific">Exophiala sideris</name>
    <dbReference type="NCBI Taxonomy" id="1016849"/>
    <lineage>
        <taxon>Eukaryota</taxon>
        <taxon>Fungi</taxon>
        <taxon>Dikarya</taxon>
        <taxon>Ascomycota</taxon>
        <taxon>Pezizomycotina</taxon>
        <taxon>Eurotiomycetes</taxon>
        <taxon>Chaetothyriomycetidae</taxon>
        <taxon>Chaetothyriales</taxon>
        <taxon>Herpotrichiellaceae</taxon>
        <taxon>Exophiala</taxon>
    </lineage>
</organism>
<dbReference type="EMBL" id="KN846953">
    <property type="protein sequence ID" value="KIV78981.1"/>
    <property type="molecule type" value="Genomic_DNA"/>
</dbReference>
<feature type="compositionally biased region" description="Basic and acidic residues" evidence="3">
    <location>
        <begin position="23"/>
        <end position="38"/>
    </location>
</feature>
<dbReference type="PANTHER" id="PTHR13495:SF0">
    <property type="entry name" value="PSME3-INTERACTING PROTEIN"/>
    <property type="match status" value="1"/>
</dbReference>
<dbReference type="PANTHER" id="PTHR13495">
    <property type="entry name" value="NEFA-INTERACTING NUCLEAR PROTEIN NIP30"/>
    <property type="match status" value="1"/>
</dbReference>
<evidence type="ECO:0000256" key="1">
    <source>
        <dbReference type="ARBA" id="ARBA00004123"/>
    </source>
</evidence>
<dbReference type="GO" id="GO:0005634">
    <property type="term" value="C:nucleus"/>
    <property type="evidence" value="ECO:0007669"/>
    <property type="project" value="UniProtKB-SubCell"/>
</dbReference>
<dbReference type="STRING" id="1016849.A0A0D1WUV6"/>
<feature type="domain" description="FAM192A/Fyv6 N-terminal" evidence="4">
    <location>
        <begin position="15"/>
        <end position="110"/>
    </location>
</feature>
<evidence type="ECO:0000259" key="4">
    <source>
        <dbReference type="Pfam" id="PF10187"/>
    </source>
</evidence>
<evidence type="ECO:0000313" key="5">
    <source>
        <dbReference type="EMBL" id="KIV78981.1"/>
    </source>
</evidence>
<gene>
    <name evidence="5" type="ORF">PV11_06577</name>
</gene>
<keyword evidence="2" id="KW-0539">Nucleus</keyword>
<sequence>MSGRFVSAGGEPVPEVSNDAWAKAKQDVEAQRKPKQLEEGTQEGGKSLYEVLQANKAAKQEAFEEAARLKNQFRALDEDEVDFLDSVLESSRAKEDAVKKETADQLEAFRKQRAAAEQALSEQPALAETGKSDVQVGKSSWTTQKKKRRRDREDEAGGLKLRKLSSSVDEQTPTMEPAKNNNAATAELPKKGETRVSSVPSTKSANDVPQAASAGLGLAGYDSDEDD</sequence>
<dbReference type="Proteomes" id="UP000053599">
    <property type="component" value="Unassembled WGS sequence"/>
</dbReference>
<accession>A0A0D1WUV6</accession>
<protein>
    <recommendedName>
        <fullName evidence="4">FAM192A/Fyv6 N-terminal domain-containing protein</fullName>
    </recommendedName>
</protein>
<feature type="compositionally biased region" description="Polar residues" evidence="3">
    <location>
        <begin position="164"/>
        <end position="184"/>
    </location>
</feature>
<evidence type="ECO:0000313" key="6">
    <source>
        <dbReference type="Proteomes" id="UP000053599"/>
    </source>
</evidence>
<evidence type="ECO:0000256" key="3">
    <source>
        <dbReference type="SAM" id="MobiDB-lite"/>
    </source>
</evidence>
<dbReference type="InterPro" id="IPR039845">
    <property type="entry name" value="FAM192A"/>
</dbReference>
<feature type="region of interest" description="Disordered" evidence="3">
    <location>
        <begin position="115"/>
        <end position="227"/>
    </location>
</feature>
<dbReference type="HOGENOM" id="CLU_067596_0_0_1"/>
<dbReference type="Pfam" id="PF10187">
    <property type="entry name" value="FAM192A_Fyv6_N"/>
    <property type="match status" value="1"/>
</dbReference>
<proteinExistence type="predicted"/>
<reference evidence="5 6" key="1">
    <citation type="submission" date="2015-01" db="EMBL/GenBank/DDBJ databases">
        <title>The Genome Sequence of Exophiala sideris CBS121828.</title>
        <authorList>
            <consortium name="The Broad Institute Genomics Platform"/>
            <person name="Cuomo C."/>
            <person name="de Hoog S."/>
            <person name="Gorbushina A."/>
            <person name="Stielow B."/>
            <person name="Teixiera M."/>
            <person name="Abouelleil A."/>
            <person name="Chapman S.B."/>
            <person name="Priest M."/>
            <person name="Young S.K."/>
            <person name="Wortman J."/>
            <person name="Nusbaum C."/>
            <person name="Birren B."/>
        </authorList>
    </citation>
    <scope>NUCLEOTIDE SEQUENCE [LARGE SCALE GENOMIC DNA]</scope>
    <source>
        <strain evidence="5 6">CBS 121828</strain>
    </source>
</reference>
<feature type="region of interest" description="Disordered" evidence="3">
    <location>
        <begin position="23"/>
        <end position="45"/>
    </location>
</feature>
<dbReference type="OrthoDB" id="75807at2759"/>
<name>A0A0D1WUV6_9EURO</name>
<dbReference type="InterPro" id="IPR019331">
    <property type="entry name" value="FAM192A/Fyv6_N"/>
</dbReference>
<evidence type="ECO:0000256" key="2">
    <source>
        <dbReference type="ARBA" id="ARBA00023242"/>
    </source>
</evidence>
<feature type="compositionally biased region" description="Polar residues" evidence="3">
    <location>
        <begin position="195"/>
        <end position="207"/>
    </location>
</feature>